<evidence type="ECO:0000313" key="4">
    <source>
        <dbReference type="EMBL" id="AEX60085.1"/>
    </source>
</evidence>
<keyword evidence="2" id="KW-0964">Secreted</keyword>
<feature type="chain" id="PRO_5003560149" evidence="3">
    <location>
        <begin position="21"/>
        <end position="68"/>
    </location>
</feature>
<evidence type="ECO:0000256" key="3">
    <source>
        <dbReference type="SAM" id="SignalP"/>
    </source>
</evidence>
<dbReference type="AlphaFoldDB" id="H2BJW4"/>
<feature type="signal peptide" evidence="3">
    <location>
        <begin position="1"/>
        <end position="20"/>
    </location>
</feature>
<evidence type="ECO:0000256" key="2">
    <source>
        <dbReference type="ARBA" id="ARBA00022525"/>
    </source>
</evidence>
<proteinExistence type="evidence at transcript level"/>
<dbReference type="GO" id="GO:0005576">
    <property type="term" value="C:extracellular region"/>
    <property type="evidence" value="ECO:0007669"/>
    <property type="project" value="UniProtKB-SubCell"/>
</dbReference>
<dbReference type="InterPro" id="IPR004214">
    <property type="entry name" value="Conotoxin"/>
</dbReference>
<sequence>MLKTGVLLFIFLVLFPLATLQDADQPVERNVENKQDLNRDERGMKLLAQRQQVCCDPDVCDGGCYTCC</sequence>
<evidence type="ECO:0000256" key="1">
    <source>
        <dbReference type="ARBA" id="ARBA00004613"/>
    </source>
</evidence>
<protein>
    <submittedName>
        <fullName evidence="4">M superfamily MLKM group conopeptide Ec+Vt3-YT01</fullName>
    </submittedName>
</protein>
<comment type="subcellular location">
    <subcellularLocation>
        <location evidence="1">Secreted</location>
    </subcellularLocation>
</comment>
<dbReference type="EMBL" id="JF510598">
    <property type="protein sequence ID" value="AEX60085.1"/>
    <property type="molecule type" value="mRNA"/>
</dbReference>
<organism evidence="4">
    <name type="scientific">Conus emaciatus</name>
    <name type="common">False virgin cone</name>
    <dbReference type="NCBI Taxonomy" id="89442"/>
    <lineage>
        <taxon>Eukaryota</taxon>
        <taxon>Metazoa</taxon>
        <taxon>Spiralia</taxon>
        <taxon>Lophotrochozoa</taxon>
        <taxon>Mollusca</taxon>
        <taxon>Gastropoda</taxon>
        <taxon>Caenogastropoda</taxon>
        <taxon>Neogastropoda</taxon>
        <taxon>Conoidea</taxon>
        <taxon>Conidae</taxon>
        <taxon>Conus</taxon>
        <taxon>Virgiconus</taxon>
    </lineage>
</organism>
<keyword evidence="3" id="KW-0732">Signal</keyword>
<dbReference type="Pfam" id="PF02950">
    <property type="entry name" value="Conotoxin"/>
    <property type="match status" value="1"/>
</dbReference>
<reference evidence="4" key="1">
    <citation type="journal article" date="2013" name="Toxicon">
        <title>Characterizing the evolution and functions of the M-superfamily conotoxins.</title>
        <authorList>
            <person name="Zhou M."/>
            <person name="Wang L."/>
            <person name="Wu Y."/>
            <person name="Zhu X."/>
            <person name="Feng Y."/>
            <person name="Chen Z."/>
            <person name="Li Y."/>
            <person name="Sun D."/>
            <person name="Ren Z."/>
            <person name="Xu A."/>
        </authorList>
    </citation>
    <scope>NUCLEOTIDE SEQUENCE</scope>
</reference>
<dbReference type="GO" id="GO:0008200">
    <property type="term" value="F:ion channel inhibitor activity"/>
    <property type="evidence" value="ECO:0007669"/>
    <property type="project" value="InterPro"/>
</dbReference>
<name>H2BJW4_CONEM</name>
<accession>H2BJW4</accession>